<sequence precursor="true">MNKKHLAAAIATAILLAFSGVVAAGARAAASFEPALPLSPASQQNAARAAKEHLAVQAYSRKGLIDQLVYENYSTEDATDGVDSLNVDWNEQAAKSAKEHLAVQAYSAGGLVDQLVYEGFTSSQANYGVAAAGL</sequence>
<feature type="domain" description="Putative host cell surface-exposed lipoprotein Ltp-like HTH region" evidence="2">
    <location>
        <begin position="88"/>
        <end position="130"/>
    </location>
</feature>
<dbReference type="RefSeq" id="WP_085181224.1">
    <property type="nucleotide sequence ID" value="NZ_CSTD01000004.1"/>
</dbReference>
<dbReference type="Gene3D" id="1.10.10.10">
    <property type="entry name" value="Winged helix-like DNA-binding domain superfamily/Winged helix DNA-binding domain"/>
    <property type="match status" value="2"/>
</dbReference>
<dbReference type="AlphaFoldDB" id="A0A0U0WCR3"/>
<evidence type="ECO:0000256" key="1">
    <source>
        <dbReference type="SAM" id="SignalP"/>
    </source>
</evidence>
<dbReference type="Proteomes" id="UP000198875">
    <property type="component" value="Unassembled WGS sequence"/>
</dbReference>
<dbReference type="InterPro" id="IPR011434">
    <property type="entry name" value="Ltp-like_HTH"/>
</dbReference>
<accession>A0A0U0WCR3</accession>
<dbReference type="EMBL" id="CSTD01000004">
    <property type="protein sequence ID" value="CPR12382.1"/>
    <property type="molecule type" value="Genomic_DNA"/>
</dbReference>
<organism evidence="3 4">
    <name type="scientific">Mycobacterium bohemicum DSM 44277</name>
    <dbReference type="NCBI Taxonomy" id="1236609"/>
    <lineage>
        <taxon>Bacteria</taxon>
        <taxon>Bacillati</taxon>
        <taxon>Actinomycetota</taxon>
        <taxon>Actinomycetes</taxon>
        <taxon>Mycobacteriales</taxon>
        <taxon>Mycobacteriaceae</taxon>
        <taxon>Mycobacterium</taxon>
    </lineage>
</organism>
<gene>
    <name evidence="3" type="ORF">BN971_03680</name>
</gene>
<evidence type="ECO:0000313" key="3">
    <source>
        <dbReference type="EMBL" id="CPR12382.1"/>
    </source>
</evidence>
<feature type="domain" description="Putative host cell surface-exposed lipoprotein Ltp-like HTH region" evidence="2">
    <location>
        <begin position="43"/>
        <end position="85"/>
    </location>
</feature>
<name>A0A0U0WCR3_MYCBE</name>
<evidence type="ECO:0000313" key="4">
    <source>
        <dbReference type="Proteomes" id="UP000198875"/>
    </source>
</evidence>
<feature type="chain" id="PRO_5006703903" evidence="1">
    <location>
        <begin position="24"/>
        <end position="134"/>
    </location>
</feature>
<evidence type="ECO:0000259" key="2">
    <source>
        <dbReference type="Pfam" id="PF07553"/>
    </source>
</evidence>
<dbReference type="Pfam" id="PF07553">
    <property type="entry name" value="Lipoprotein_Ltp"/>
    <property type="match status" value="2"/>
</dbReference>
<keyword evidence="1" id="KW-0732">Signal</keyword>
<proteinExistence type="predicted"/>
<dbReference type="OrthoDB" id="2004788at2"/>
<feature type="signal peptide" evidence="1">
    <location>
        <begin position="1"/>
        <end position="23"/>
    </location>
</feature>
<dbReference type="InterPro" id="IPR036388">
    <property type="entry name" value="WH-like_DNA-bd_sf"/>
</dbReference>
<reference evidence="3 4" key="1">
    <citation type="submission" date="2015-03" db="EMBL/GenBank/DDBJ databases">
        <authorList>
            <person name="Murphy D."/>
        </authorList>
    </citation>
    <scope>NUCLEOTIDE SEQUENCE [LARGE SCALE GENOMIC DNA]</scope>
    <source>
        <strain evidence="3 4">DSM 44277</strain>
    </source>
</reference>
<protein>
    <submittedName>
        <fullName evidence="3">Prophage Lp1 protein 5</fullName>
    </submittedName>
</protein>